<dbReference type="EMBL" id="JAVDVQ010000009">
    <property type="protein sequence ID" value="MDR7083166.1"/>
    <property type="molecule type" value="Genomic_DNA"/>
</dbReference>
<organism evidence="1 2">
    <name type="scientific">Arthrobacter ginsengisoli</name>
    <dbReference type="NCBI Taxonomy" id="1356565"/>
    <lineage>
        <taxon>Bacteria</taxon>
        <taxon>Bacillati</taxon>
        <taxon>Actinomycetota</taxon>
        <taxon>Actinomycetes</taxon>
        <taxon>Micrococcales</taxon>
        <taxon>Micrococcaceae</taxon>
        <taxon>Arthrobacter</taxon>
    </lineage>
</organism>
<comment type="caution">
    <text evidence="1">The sequence shown here is derived from an EMBL/GenBank/DDBJ whole genome shotgun (WGS) entry which is preliminary data.</text>
</comment>
<name>A0ABU1UDA3_9MICC</name>
<sequence>MKNDTAIPKPSSEPSRLNFLRWGTAAASVGFVAASIQPAAAADPIEAFVCATRDAGDTFQNVGRRLNFNDNQSAKGSILNIDHRGDGTGNQVSPGQTYGLDIHNYPGAKSALVIHQYSSVERAVIIDNTGAKPAIEINNTRNDVLNPGSDGIGDYLLLRDHNNAIFRLDKDLVVRLAGPKTLTVIHTAAKAFSVQTAGTYNGDTMDIVKSGSGLGAALKIVNFGTGPCLQIRQDGLGNALEIRNTINPIFTVSAAGAITSIQGKTVSILAGTGNPEGTVAAPQGSLFLRTDSGQGPSLFVKESGNITPTGWKPK</sequence>
<gene>
    <name evidence="1" type="ORF">J2X01_002459</name>
</gene>
<reference evidence="1 2" key="1">
    <citation type="submission" date="2023-07" db="EMBL/GenBank/DDBJ databases">
        <title>Sorghum-associated microbial communities from plants grown in Nebraska, USA.</title>
        <authorList>
            <person name="Schachtman D."/>
        </authorList>
    </citation>
    <scope>NUCLEOTIDE SEQUENCE [LARGE SCALE GENOMIC DNA]</scope>
    <source>
        <strain evidence="1 2">BE167</strain>
    </source>
</reference>
<accession>A0ABU1UDA3</accession>
<evidence type="ECO:0000313" key="2">
    <source>
        <dbReference type="Proteomes" id="UP001252243"/>
    </source>
</evidence>
<dbReference type="RefSeq" id="WP_310057439.1">
    <property type="nucleotide sequence ID" value="NZ_JAVDVQ010000009.1"/>
</dbReference>
<keyword evidence="2" id="KW-1185">Reference proteome</keyword>
<protein>
    <submittedName>
        <fullName evidence="1">Uncharacterized protein</fullName>
    </submittedName>
</protein>
<proteinExistence type="predicted"/>
<dbReference type="Proteomes" id="UP001252243">
    <property type="component" value="Unassembled WGS sequence"/>
</dbReference>
<dbReference type="InterPro" id="IPR006311">
    <property type="entry name" value="TAT_signal"/>
</dbReference>
<evidence type="ECO:0000313" key="1">
    <source>
        <dbReference type="EMBL" id="MDR7083166.1"/>
    </source>
</evidence>
<dbReference type="PROSITE" id="PS51318">
    <property type="entry name" value="TAT"/>
    <property type="match status" value="1"/>
</dbReference>